<dbReference type="InterPro" id="IPR001926">
    <property type="entry name" value="TrpB-like_PALP"/>
</dbReference>
<evidence type="ECO:0000313" key="11">
    <source>
        <dbReference type="Proteomes" id="UP000198925"/>
    </source>
</evidence>
<evidence type="ECO:0000259" key="9">
    <source>
        <dbReference type="Pfam" id="PF00291"/>
    </source>
</evidence>
<proteinExistence type="inferred from homology"/>
<keyword evidence="6" id="KW-0460">Magnesium</keyword>
<dbReference type="Proteomes" id="UP000198925">
    <property type="component" value="Unassembled WGS sequence"/>
</dbReference>
<dbReference type="AlphaFoldDB" id="A0A1G6VEJ0"/>
<dbReference type="PANTHER" id="PTHR43050:SF1">
    <property type="entry name" value="SERINE RACEMASE"/>
    <property type="match status" value="1"/>
</dbReference>
<dbReference type="GO" id="GO:0018114">
    <property type="term" value="F:threonine racemase activity"/>
    <property type="evidence" value="ECO:0007669"/>
    <property type="project" value="TreeGrafter"/>
</dbReference>
<keyword evidence="11" id="KW-1185">Reference proteome</keyword>
<evidence type="ECO:0000256" key="1">
    <source>
        <dbReference type="ARBA" id="ARBA00001913"/>
    </source>
</evidence>
<dbReference type="Gene3D" id="3.40.50.1100">
    <property type="match status" value="2"/>
</dbReference>
<comment type="cofactor">
    <cofactor evidence="3">
        <name>Mn(2+)</name>
        <dbReference type="ChEBI" id="CHEBI:29035"/>
    </cofactor>
</comment>
<evidence type="ECO:0000256" key="8">
    <source>
        <dbReference type="ARBA" id="ARBA00023239"/>
    </source>
</evidence>
<evidence type="ECO:0000256" key="5">
    <source>
        <dbReference type="ARBA" id="ARBA00010869"/>
    </source>
</evidence>
<keyword evidence="7" id="KW-0663">Pyridoxal phosphate</keyword>
<accession>A0A1G6VEJ0</accession>
<dbReference type="PANTHER" id="PTHR43050">
    <property type="entry name" value="SERINE / THREONINE RACEMASE FAMILY MEMBER"/>
    <property type="match status" value="1"/>
</dbReference>
<dbReference type="OrthoDB" id="9811476at2"/>
<dbReference type="GO" id="GO:0030170">
    <property type="term" value="F:pyridoxal phosphate binding"/>
    <property type="evidence" value="ECO:0007669"/>
    <property type="project" value="InterPro"/>
</dbReference>
<dbReference type="SUPFAM" id="SSF53686">
    <property type="entry name" value="Tryptophan synthase beta subunit-like PLP-dependent enzymes"/>
    <property type="match status" value="1"/>
</dbReference>
<sequence length="327" mass="33549">MSALPGFADVEAAAARLRGCIIRTPMLRHPLLDELTGGTILVKPEPLQRTGSFKLRGATNAALLLDPAARRAGVVTYSSGNHAQATACAAHQLGMPAVIAMPADGAIIKREATRRWGADIVLFDRHTVDREALAAQLVAKHGGTFIPPFDDPHVIAGQGTLAMELVEDAGAAGLTLDALAVCTGGGGLIAGCALAMEALAPAAEVWAVEPEGWDDTRRSLAVGERLANDGQGEGLCDALLAPRPGELTFAINRARLAGGLVVTPAEVFRAMRFAFEHLKLVVEPGGAVALAALLAGKLAVQGRCCGIVLSGGNVDGAVFAQALQAAA</sequence>
<dbReference type="Pfam" id="PF00291">
    <property type="entry name" value="PALP"/>
    <property type="match status" value="1"/>
</dbReference>
<evidence type="ECO:0000256" key="6">
    <source>
        <dbReference type="ARBA" id="ARBA00022842"/>
    </source>
</evidence>
<dbReference type="RefSeq" id="WP_090561767.1">
    <property type="nucleotide sequence ID" value="NZ_FMXZ01000002.1"/>
</dbReference>
<dbReference type="PROSITE" id="PS00165">
    <property type="entry name" value="DEHYDRATASE_SER_THR"/>
    <property type="match status" value="1"/>
</dbReference>
<comment type="cofactor">
    <cofactor evidence="2">
        <name>pyridoxal 5'-phosphate</name>
        <dbReference type="ChEBI" id="CHEBI:597326"/>
    </cofactor>
</comment>
<evidence type="ECO:0000256" key="7">
    <source>
        <dbReference type="ARBA" id="ARBA00022898"/>
    </source>
</evidence>
<evidence type="ECO:0000256" key="4">
    <source>
        <dbReference type="ARBA" id="ARBA00001946"/>
    </source>
</evidence>
<dbReference type="CDD" id="cd01562">
    <property type="entry name" value="Thr-dehyd"/>
    <property type="match status" value="1"/>
</dbReference>
<dbReference type="GO" id="GO:0003941">
    <property type="term" value="F:L-serine ammonia-lyase activity"/>
    <property type="evidence" value="ECO:0007669"/>
    <property type="project" value="TreeGrafter"/>
</dbReference>
<gene>
    <name evidence="10" type="ORF">SAMN04487779_100917</name>
</gene>
<evidence type="ECO:0000256" key="3">
    <source>
        <dbReference type="ARBA" id="ARBA00001936"/>
    </source>
</evidence>
<comment type="cofactor">
    <cofactor evidence="4">
        <name>Mg(2+)</name>
        <dbReference type="ChEBI" id="CHEBI:18420"/>
    </cofactor>
</comment>
<name>A0A1G6VEJ0_9PROT</name>
<organism evidence="10 11">
    <name type="scientific">Belnapia rosea</name>
    <dbReference type="NCBI Taxonomy" id="938405"/>
    <lineage>
        <taxon>Bacteria</taxon>
        <taxon>Pseudomonadati</taxon>
        <taxon>Pseudomonadota</taxon>
        <taxon>Alphaproteobacteria</taxon>
        <taxon>Acetobacterales</taxon>
        <taxon>Roseomonadaceae</taxon>
        <taxon>Belnapia</taxon>
    </lineage>
</organism>
<comment type="similarity">
    <text evidence="5">Belongs to the serine/threonine dehydratase family.</text>
</comment>
<dbReference type="STRING" id="938405.SAMN02927895_01458"/>
<evidence type="ECO:0000313" key="10">
    <source>
        <dbReference type="EMBL" id="SDD51968.1"/>
    </source>
</evidence>
<feature type="domain" description="Tryptophan synthase beta chain-like PALP" evidence="9">
    <location>
        <begin position="20"/>
        <end position="308"/>
    </location>
</feature>
<dbReference type="InterPro" id="IPR000634">
    <property type="entry name" value="Ser/Thr_deHydtase_PyrdxlP-BS"/>
</dbReference>
<dbReference type="GO" id="GO:0005524">
    <property type="term" value="F:ATP binding"/>
    <property type="evidence" value="ECO:0007669"/>
    <property type="project" value="TreeGrafter"/>
</dbReference>
<dbReference type="InterPro" id="IPR036052">
    <property type="entry name" value="TrpB-like_PALP_sf"/>
</dbReference>
<dbReference type="GO" id="GO:0030378">
    <property type="term" value="F:serine racemase activity"/>
    <property type="evidence" value="ECO:0007669"/>
    <property type="project" value="TreeGrafter"/>
</dbReference>
<dbReference type="GO" id="GO:0070179">
    <property type="term" value="P:D-serine biosynthetic process"/>
    <property type="evidence" value="ECO:0007669"/>
    <property type="project" value="TreeGrafter"/>
</dbReference>
<dbReference type="FunFam" id="3.40.50.1100:FF:000005">
    <property type="entry name" value="Threonine dehydratase catabolic"/>
    <property type="match status" value="1"/>
</dbReference>
<reference evidence="10 11" key="1">
    <citation type="submission" date="2016-10" db="EMBL/GenBank/DDBJ databases">
        <authorList>
            <person name="de Groot N.N."/>
        </authorList>
    </citation>
    <scope>NUCLEOTIDE SEQUENCE [LARGE SCALE GENOMIC DNA]</scope>
    <source>
        <strain evidence="10 11">CPCC 100156</strain>
    </source>
</reference>
<keyword evidence="8 10" id="KW-0456">Lyase</keyword>
<evidence type="ECO:0000256" key="2">
    <source>
        <dbReference type="ARBA" id="ARBA00001933"/>
    </source>
</evidence>
<dbReference type="EMBL" id="FMZX01000009">
    <property type="protein sequence ID" value="SDD51968.1"/>
    <property type="molecule type" value="Genomic_DNA"/>
</dbReference>
<comment type="cofactor">
    <cofactor evidence="1">
        <name>Ca(2+)</name>
        <dbReference type="ChEBI" id="CHEBI:29108"/>
    </cofactor>
</comment>
<protein>
    <submittedName>
        <fullName evidence="10">L-threonine ammonia-lyase</fullName>
    </submittedName>
</protein>
<dbReference type="GO" id="GO:0000287">
    <property type="term" value="F:magnesium ion binding"/>
    <property type="evidence" value="ECO:0007669"/>
    <property type="project" value="TreeGrafter"/>
</dbReference>